<keyword evidence="1 3" id="KW-0808">Transferase</keyword>
<dbReference type="GO" id="GO:0000287">
    <property type="term" value="F:magnesium ion binding"/>
    <property type="evidence" value="ECO:0007669"/>
    <property type="project" value="InterPro"/>
</dbReference>
<evidence type="ECO:0000256" key="2">
    <source>
        <dbReference type="ARBA" id="ARBA00022842"/>
    </source>
</evidence>
<dbReference type="CDD" id="cd07186">
    <property type="entry name" value="CofD_like"/>
    <property type="match status" value="1"/>
</dbReference>
<reference evidence="3" key="1">
    <citation type="submission" date="2020-02" db="EMBL/GenBank/DDBJ databases">
        <authorList>
            <person name="Meier V. D."/>
        </authorList>
    </citation>
    <scope>NUCLEOTIDE SEQUENCE</scope>
    <source>
        <strain evidence="3">AVDCRST_MAG87</strain>
    </source>
</reference>
<dbReference type="HAMAP" id="MF_01257">
    <property type="entry name" value="CofD"/>
    <property type="match status" value="1"/>
</dbReference>
<dbReference type="InterPro" id="IPR002882">
    <property type="entry name" value="CofD"/>
</dbReference>
<evidence type="ECO:0000256" key="1">
    <source>
        <dbReference type="ARBA" id="ARBA00022679"/>
    </source>
</evidence>
<dbReference type="GO" id="GO:0043743">
    <property type="term" value="F:LPPG:FO 2-phospho-L-lactate transferase activity"/>
    <property type="evidence" value="ECO:0007669"/>
    <property type="project" value="UniProtKB-EC"/>
</dbReference>
<sequence length="322" mass="33853">MSLTQRERSVTALAGGVGGAKLAQGLADVVPPSSLSIVVNTADDFDLWGLRICPDLDTVMYTLAGLANPATGWGIAGDSSATLDAIARYGEAPWFQLGDQDFATHILRSEALRSGATLTEVTGKLSHNLGVASSILPMTDDIVSTMIRTPETVLAFQDYFVRRRQVDTVTGVTFAGIENASMSAVALAAIDSAGVIVFCPSNPLVSIGPILSLPGVRDRVRKAPGLRVGVSPIIGGKAIKGPADRMLESLGHESSAYGVAHLYADLLDVFVIDTRDEFDRARIEDLGMRVVVTDAVMGDRGDRARLAGEVLDAAGMAREAVS</sequence>
<dbReference type="InterPro" id="IPR010115">
    <property type="entry name" value="FbiA/CofD"/>
</dbReference>
<dbReference type="EC" id="2.7.8.28" evidence="3"/>
<accession>A0A6J4VE88</accession>
<dbReference type="NCBIfam" id="TIGR01819">
    <property type="entry name" value="F420_cofD"/>
    <property type="match status" value="1"/>
</dbReference>
<evidence type="ECO:0000313" key="3">
    <source>
        <dbReference type="EMBL" id="CAA9574810.1"/>
    </source>
</evidence>
<dbReference type="SUPFAM" id="SSF142338">
    <property type="entry name" value="CofD-like"/>
    <property type="match status" value="1"/>
</dbReference>
<dbReference type="AlphaFoldDB" id="A0A6J4VE88"/>
<proteinExistence type="inferred from homology"/>
<dbReference type="Pfam" id="PF01933">
    <property type="entry name" value="CofD"/>
    <property type="match status" value="1"/>
</dbReference>
<name>A0A6J4VE88_9BACT</name>
<dbReference type="EMBL" id="CADCWJ010000606">
    <property type="protein sequence ID" value="CAA9574810.1"/>
    <property type="molecule type" value="Genomic_DNA"/>
</dbReference>
<organism evidence="3">
    <name type="scientific">uncultured Thermomicrobiales bacterium</name>
    <dbReference type="NCBI Taxonomy" id="1645740"/>
    <lineage>
        <taxon>Bacteria</taxon>
        <taxon>Pseudomonadati</taxon>
        <taxon>Thermomicrobiota</taxon>
        <taxon>Thermomicrobia</taxon>
        <taxon>Thermomicrobiales</taxon>
        <taxon>environmental samples</taxon>
    </lineage>
</organism>
<protein>
    <submittedName>
        <fullName evidence="3">Lactyl (2) diphospho-(5')guanosine:7,8-didemethyl-8-hydroxy-5-deazarib oflavin 2-phospho-L-lactate transferase</fullName>
        <ecNumber evidence="3">2.7.8.28</ecNumber>
    </submittedName>
</protein>
<dbReference type="Gene3D" id="3.40.50.10680">
    <property type="entry name" value="CofD-like domains"/>
    <property type="match status" value="1"/>
</dbReference>
<dbReference type="PANTHER" id="PTHR43007">
    <property type="entry name" value="2-PHOSPHO-L-LACTATE TRANSFERASE"/>
    <property type="match status" value="1"/>
</dbReference>
<dbReference type="InterPro" id="IPR038136">
    <property type="entry name" value="CofD-like_dom_sf"/>
</dbReference>
<dbReference type="PANTHER" id="PTHR43007:SF1">
    <property type="entry name" value="2-PHOSPHO-L-LACTATE TRANSFERASE"/>
    <property type="match status" value="1"/>
</dbReference>
<keyword evidence="2" id="KW-0460">Magnesium</keyword>
<gene>
    <name evidence="3" type="ORF">AVDCRST_MAG87-2776</name>
</gene>
<dbReference type="Gene3D" id="1.10.8.240">
    <property type="entry name" value="CofD-like domain"/>
    <property type="match status" value="1"/>
</dbReference>